<dbReference type="SMART" id="SM00753">
    <property type="entry name" value="PAM"/>
    <property type="match status" value="1"/>
</dbReference>
<sequence length="435" mass="49588">MDAVLRCFQNGYFDFYLAEFLRFDSAPLGGNLQLKSIADDKLVQLVKCTLDLKAEYASHCTSGNFSPRLFELCNEQLKVLNRLSDGEAAWITGPLWISARQLLKISRYLDKQQSSFKGAHGKQRAKQRSKGDLEDEKFLEKCVRAIHTSFKLCLNDRNPNAQENKKWGVYFFTNLELAIYQQLHNADMIRNLVKVIESRTTELPTPEQALWAHKAQLVTYHHYMARYYGCYEMDYERGFVFAQKAWLASRKTHPGPQENAICGLLIPFAVLARRWYPDLAALDLIRPAVAEFYRPVVECLRNGDLLKYETWLTANEPTLLQRNLYVAMVAMRELVVLKLVKRTVELTGAGPIVPLHLMAAALVYSDTHRGPRNDNTSDVTSDDPTFLDRTECSLANLIAKGYIKGYLSHSNRALVLSKTNAFPKLVLGDCESVKY</sequence>
<evidence type="ECO:0000313" key="2">
    <source>
        <dbReference type="Proteomes" id="UP000054304"/>
    </source>
</evidence>
<organism evidence="1 2">
    <name type="scientific">Lachancea lanzarotensis</name>
    <dbReference type="NCBI Taxonomy" id="1245769"/>
    <lineage>
        <taxon>Eukaryota</taxon>
        <taxon>Fungi</taxon>
        <taxon>Dikarya</taxon>
        <taxon>Ascomycota</taxon>
        <taxon>Saccharomycotina</taxon>
        <taxon>Saccharomycetes</taxon>
        <taxon>Saccharomycetales</taxon>
        <taxon>Saccharomycetaceae</taxon>
        <taxon>Lachancea</taxon>
    </lineage>
</organism>
<accession>A0A0C7N374</accession>
<dbReference type="GO" id="GO:0003723">
    <property type="term" value="F:RNA binding"/>
    <property type="evidence" value="ECO:0007669"/>
    <property type="project" value="InterPro"/>
</dbReference>
<dbReference type="GeneID" id="34688138"/>
<dbReference type="AlphaFoldDB" id="A0A0C7N374"/>
<dbReference type="InterPro" id="IPR036388">
    <property type="entry name" value="WH-like_DNA-bd_sf"/>
</dbReference>
<dbReference type="GO" id="GO:0071444">
    <property type="term" value="P:cellular response to pheromone"/>
    <property type="evidence" value="ECO:0007669"/>
    <property type="project" value="EnsemblFungi"/>
</dbReference>
<dbReference type="Proteomes" id="UP000054304">
    <property type="component" value="Unassembled WGS sequence"/>
</dbReference>
<dbReference type="HOGENOM" id="CLU_031567_2_1_1"/>
<dbReference type="GO" id="GO:0000747">
    <property type="term" value="P:conjugation with cellular fusion"/>
    <property type="evidence" value="ECO:0007669"/>
    <property type="project" value="EnsemblFungi"/>
</dbReference>
<protein>
    <submittedName>
        <fullName evidence="1">LALA0S12e02168g1_1</fullName>
    </submittedName>
</protein>
<dbReference type="GO" id="GO:0000398">
    <property type="term" value="P:mRNA splicing, via spliceosome"/>
    <property type="evidence" value="ECO:0007669"/>
    <property type="project" value="EnsemblFungi"/>
</dbReference>
<dbReference type="Gene3D" id="1.10.10.10">
    <property type="entry name" value="Winged helix-like DNA-binding domain superfamily/Winged helix DNA-binding domain"/>
    <property type="match status" value="1"/>
</dbReference>
<dbReference type="RefSeq" id="XP_022630784.1">
    <property type="nucleotide sequence ID" value="XM_022774854.1"/>
</dbReference>
<reference evidence="1 2" key="1">
    <citation type="submission" date="2014-12" db="EMBL/GenBank/DDBJ databases">
        <authorList>
            <person name="Neuveglise Cecile"/>
        </authorList>
    </citation>
    <scope>NUCLEOTIDE SEQUENCE [LARGE SCALE GENOMIC DNA]</scope>
    <source>
        <strain evidence="1 2">CBS 12615</strain>
    </source>
</reference>
<dbReference type="STRING" id="1245769.A0A0C7N374"/>
<proteinExistence type="predicted"/>
<gene>
    <name evidence="1" type="ORF">LALA0_S12e02168g</name>
</gene>
<dbReference type="EMBL" id="LN736371">
    <property type="protein sequence ID" value="CEP64579.1"/>
    <property type="molecule type" value="Genomic_DNA"/>
</dbReference>
<name>A0A0C7N374_9SACH</name>
<dbReference type="GO" id="GO:0000791">
    <property type="term" value="C:euchromatin"/>
    <property type="evidence" value="ECO:0007669"/>
    <property type="project" value="EnsemblFungi"/>
</dbReference>
<dbReference type="InterPro" id="IPR045114">
    <property type="entry name" value="Csn12-like"/>
</dbReference>
<evidence type="ECO:0000313" key="1">
    <source>
        <dbReference type="EMBL" id="CEP64579.1"/>
    </source>
</evidence>
<dbReference type="GO" id="GO:0003690">
    <property type="term" value="F:double-stranded DNA binding"/>
    <property type="evidence" value="ECO:0007669"/>
    <property type="project" value="InterPro"/>
</dbReference>
<dbReference type="OrthoDB" id="10252687at2759"/>
<dbReference type="PANTHER" id="PTHR12732:SF0">
    <property type="entry name" value="PCI DOMAIN-CONTAINING PROTEIN 2"/>
    <property type="match status" value="1"/>
</dbReference>
<keyword evidence="2" id="KW-1185">Reference proteome</keyword>
<dbReference type="PANTHER" id="PTHR12732">
    <property type="entry name" value="UNCHARACTERIZED PROTEASOME COMPONENT REGION PCI-CONTAINING"/>
    <property type="match status" value="1"/>
</dbReference>